<dbReference type="InterPro" id="IPR032466">
    <property type="entry name" value="Metal_Hydrolase"/>
</dbReference>
<keyword evidence="5" id="KW-1185">Reference proteome</keyword>
<evidence type="ECO:0008006" key="6">
    <source>
        <dbReference type="Google" id="ProtNLM"/>
    </source>
</evidence>
<dbReference type="InterPro" id="IPR006330">
    <property type="entry name" value="Ado/ade_deaminase"/>
</dbReference>
<dbReference type="OrthoDB" id="272271at2759"/>
<dbReference type="Proteomes" id="UP000591131">
    <property type="component" value="Unassembled WGS sequence"/>
</dbReference>
<keyword evidence="3" id="KW-0546">Nucleotide metabolism</keyword>
<evidence type="ECO:0000256" key="1">
    <source>
        <dbReference type="ARBA" id="ARBA00006676"/>
    </source>
</evidence>
<dbReference type="AlphaFoldDB" id="A0A7J6KTY3"/>
<dbReference type="GO" id="GO:0006154">
    <property type="term" value="P:adenosine catabolic process"/>
    <property type="evidence" value="ECO:0007669"/>
    <property type="project" value="TreeGrafter"/>
</dbReference>
<evidence type="ECO:0000313" key="5">
    <source>
        <dbReference type="Proteomes" id="UP000591131"/>
    </source>
</evidence>
<sequence length="117" mass="13175">LDRAGTVDANKDIIQLATVWKAKRPHLFVGIDLAGNPIKGDARDFMPLLERARGHGLKITTHIAELPDKDDETDAILKFKPDRLGHALWLRAIDMAFCDENTKTRLRDKIHKSLLGK</sequence>
<organism evidence="4 5">
    <name type="scientific">Perkinsus chesapeaki</name>
    <name type="common">Clam parasite</name>
    <name type="synonym">Perkinsus andrewsi</name>
    <dbReference type="NCBI Taxonomy" id="330153"/>
    <lineage>
        <taxon>Eukaryota</taxon>
        <taxon>Sar</taxon>
        <taxon>Alveolata</taxon>
        <taxon>Perkinsozoa</taxon>
        <taxon>Perkinsea</taxon>
        <taxon>Perkinsida</taxon>
        <taxon>Perkinsidae</taxon>
        <taxon>Perkinsus</taxon>
    </lineage>
</organism>
<dbReference type="GO" id="GO:0004000">
    <property type="term" value="F:adenosine deaminase activity"/>
    <property type="evidence" value="ECO:0007669"/>
    <property type="project" value="TreeGrafter"/>
</dbReference>
<protein>
    <recommendedName>
        <fullName evidence="6">Adenosine deaminase</fullName>
    </recommendedName>
</protein>
<comment type="similarity">
    <text evidence="1">Belongs to the metallo-dependent hydrolases superfamily. Adenosine and AMP deaminases family.</text>
</comment>
<gene>
    <name evidence="4" type="ORF">FOL47_001259</name>
</gene>
<evidence type="ECO:0000313" key="4">
    <source>
        <dbReference type="EMBL" id="KAF4650304.1"/>
    </source>
</evidence>
<reference evidence="4 5" key="1">
    <citation type="submission" date="2020-04" db="EMBL/GenBank/DDBJ databases">
        <title>Perkinsus chesapeaki whole genome sequence.</title>
        <authorList>
            <person name="Bogema D.R."/>
        </authorList>
    </citation>
    <scope>NUCLEOTIDE SEQUENCE [LARGE SCALE GENOMIC DNA]</scope>
    <source>
        <strain evidence="4">ATCC PRA-425</strain>
    </source>
</reference>
<comment type="caution">
    <text evidence="4">The sequence shown here is derived from an EMBL/GenBank/DDBJ whole genome shotgun (WGS) entry which is preliminary data.</text>
</comment>
<dbReference type="SUPFAM" id="SSF51556">
    <property type="entry name" value="Metallo-dependent hydrolases"/>
    <property type="match status" value="1"/>
</dbReference>
<proteinExistence type="inferred from homology"/>
<dbReference type="PANTHER" id="PTHR11409:SF42">
    <property type="entry name" value="ADENOSINE DEAMINASE-LIKE PROTEIN"/>
    <property type="match status" value="1"/>
</dbReference>
<accession>A0A7J6KTY3</accession>
<feature type="non-terminal residue" evidence="4">
    <location>
        <position position="1"/>
    </location>
</feature>
<dbReference type="UniPathway" id="UPA00606"/>
<evidence type="ECO:0000256" key="3">
    <source>
        <dbReference type="ARBA" id="ARBA00023080"/>
    </source>
</evidence>
<dbReference type="GO" id="GO:0009117">
    <property type="term" value="P:nucleotide metabolic process"/>
    <property type="evidence" value="ECO:0007669"/>
    <property type="project" value="UniProtKB-KW"/>
</dbReference>
<dbReference type="GO" id="GO:0046103">
    <property type="term" value="P:inosine biosynthetic process"/>
    <property type="evidence" value="ECO:0007669"/>
    <property type="project" value="TreeGrafter"/>
</dbReference>
<dbReference type="PANTHER" id="PTHR11409">
    <property type="entry name" value="ADENOSINE DEAMINASE"/>
    <property type="match status" value="1"/>
</dbReference>
<dbReference type="EMBL" id="JAAPAO010001291">
    <property type="protein sequence ID" value="KAF4650304.1"/>
    <property type="molecule type" value="Genomic_DNA"/>
</dbReference>
<dbReference type="Gene3D" id="3.20.20.140">
    <property type="entry name" value="Metal-dependent hydrolases"/>
    <property type="match status" value="1"/>
</dbReference>
<evidence type="ECO:0000256" key="2">
    <source>
        <dbReference type="ARBA" id="ARBA00022833"/>
    </source>
</evidence>
<keyword evidence="2" id="KW-0862">Zinc</keyword>
<name>A0A7J6KTY3_PERCH</name>